<dbReference type="SUPFAM" id="SSF53335">
    <property type="entry name" value="S-adenosyl-L-methionine-dependent methyltransferases"/>
    <property type="match status" value="1"/>
</dbReference>
<comment type="catalytic activity">
    <reaction evidence="7">
        <text>a 2'-deoxyadenosine in DNA + S-adenosyl-L-methionine = an N(6)-methyl-2'-deoxyadenosine in DNA + S-adenosyl-L-homocysteine + H(+)</text>
        <dbReference type="Rhea" id="RHEA:15197"/>
        <dbReference type="Rhea" id="RHEA-COMP:12418"/>
        <dbReference type="Rhea" id="RHEA-COMP:12419"/>
        <dbReference type="ChEBI" id="CHEBI:15378"/>
        <dbReference type="ChEBI" id="CHEBI:57856"/>
        <dbReference type="ChEBI" id="CHEBI:59789"/>
        <dbReference type="ChEBI" id="CHEBI:90615"/>
        <dbReference type="ChEBI" id="CHEBI:90616"/>
        <dbReference type="EC" id="2.1.1.72"/>
    </reaction>
</comment>
<sequence>MKNINLLYNTIYDIFKEFNNQYDSNTIEELIIDTIIVLIWKKLELPFEYFTSFSGRKHKGIIRSDIYEIIKQEIPIDLIDEEYTLPNVYEFLVKRRDKKEKYGIYYTSKWIVKYLVDNTLGEYLNSFDDIETIKILEPGCGCGVFLFYIFDILYENYCTNKDMPKEKIVKSILQNNIYAIDIDNNALKICNIIIKMKVLKKLGKFIDVNPNVFLSNYLTDDILDEIKFDFIIGNPPYLENRKINKYFNKEFLKKKYESAIGRFDIYSLFIEKSLNLLDFKGKLAFILPGNLLTNNNFTCIRKLILNTSKICEIIKLGHNIFKHVDMNMAIIILQKNSSRLKKK</sequence>
<evidence type="ECO:0000256" key="4">
    <source>
        <dbReference type="ARBA" id="ARBA00022691"/>
    </source>
</evidence>
<evidence type="ECO:0000256" key="1">
    <source>
        <dbReference type="ARBA" id="ARBA00011900"/>
    </source>
</evidence>
<keyword evidence="6" id="KW-0238">DNA-binding</keyword>
<evidence type="ECO:0000259" key="8">
    <source>
        <dbReference type="Pfam" id="PF07669"/>
    </source>
</evidence>
<evidence type="ECO:0000313" key="9">
    <source>
        <dbReference type="EMBL" id="RKD32441.1"/>
    </source>
</evidence>
<evidence type="ECO:0000256" key="3">
    <source>
        <dbReference type="ARBA" id="ARBA00022679"/>
    </source>
</evidence>
<dbReference type="CDD" id="cd02440">
    <property type="entry name" value="AdoMet_MTases"/>
    <property type="match status" value="1"/>
</dbReference>
<keyword evidence="10" id="KW-1185">Reference proteome</keyword>
<dbReference type="EMBL" id="MCIB01000011">
    <property type="protein sequence ID" value="RKD32441.1"/>
    <property type="molecule type" value="Genomic_DNA"/>
</dbReference>
<dbReference type="Proteomes" id="UP000284177">
    <property type="component" value="Unassembled WGS sequence"/>
</dbReference>
<dbReference type="GO" id="GO:0003677">
    <property type="term" value="F:DNA binding"/>
    <property type="evidence" value="ECO:0007669"/>
    <property type="project" value="UniProtKB-KW"/>
</dbReference>
<proteinExistence type="predicted"/>
<evidence type="ECO:0000256" key="6">
    <source>
        <dbReference type="ARBA" id="ARBA00023125"/>
    </source>
</evidence>
<keyword evidence="4" id="KW-0949">S-adenosyl-L-methionine</keyword>
<dbReference type="AlphaFoldDB" id="A0A419T4N2"/>
<dbReference type="OrthoDB" id="9815272at2"/>
<comment type="caution">
    <text evidence="9">The sequence shown here is derived from an EMBL/GenBank/DDBJ whole genome shotgun (WGS) entry which is preliminary data.</text>
</comment>
<organism evidence="9 10">
    <name type="scientific">Thermohalobacter berrensis</name>
    <dbReference type="NCBI Taxonomy" id="99594"/>
    <lineage>
        <taxon>Bacteria</taxon>
        <taxon>Bacillati</taxon>
        <taxon>Bacillota</taxon>
        <taxon>Tissierellia</taxon>
        <taxon>Tissierellales</taxon>
        <taxon>Thermohalobacteraceae</taxon>
        <taxon>Thermohalobacter</taxon>
    </lineage>
</organism>
<gene>
    <name evidence="9" type="ORF">BET03_11025</name>
</gene>
<dbReference type="Pfam" id="PF07669">
    <property type="entry name" value="Eco57I"/>
    <property type="match status" value="1"/>
</dbReference>
<name>A0A419T4N2_9FIRM</name>
<evidence type="ECO:0000256" key="2">
    <source>
        <dbReference type="ARBA" id="ARBA00022603"/>
    </source>
</evidence>
<keyword evidence="5" id="KW-0680">Restriction system</keyword>
<protein>
    <recommendedName>
        <fullName evidence="1">site-specific DNA-methyltransferase (adenine-specific)</fullName>
        <ecNumber evidence="1">2.1.1.72</ecNumber>
    </recommendedName>
</protein>
<feature type="domain" description="Type II methyltransferase M.TaqI-like" evidence="8">
    <location>
        <begin position="175"/>
        <end position="321"/>
    </location>
</feature>
<dbReference type="Gene3D" id="3.40.50.150">
    <property type="entry name" value="Vaccinia Virus protein VP39"/>
    <property type="match status" value="1"/>
</dbReference>
<dbReference type="InterPro" id="IPR050953">
    <property type="entry name" value="N4_N6_ade-DNA_methylase"/>
</dbReference>
<dbReference type="PANTHER" id="PTHR33841:SF6">
    <property type="entry name" value="TYPE II METHYLTRANSFERASE M.HINDII"/>
    <property type="match status" value="1"/>
</dbReference>
<reference evidence="9 10" key="1">
    <citation type="submission" date="2016-08" db="EMBL/GenBank/DDBJ databases">
        <title>Novel Firmicutes and Novel Genomes.</title>
        <authorList>
            <person name="Poppleton D.I."/>
            <person name="Gribaldo S."/>
        </authorList>
    </citation>
    <scope>NUCLEOTIDE SEQUENCE [LARGE SCALE GENOMIC DNA]</scope>
    <source>
        <strain evidence="9 10">CTT3</strain>
    </source>
</reference>
<evidence type="ECO:0000256" key="5">
    <source>
        <dbReference type="ARBA" id="ARBA00022747"/>
    </source>
</evidence>
<dbReference type="PANTHER" id="PTHR33841">
    <property type="entry name" value="DNA METHYLTRANSFERASE YEEA-RELATED"/>
    <property type="match status" value="1"/>
</dbReference>
<dbReference type="GO" id="GO:0032259">
    <property type="term" value="P:methylation"/>
    <property type="evidence" value="ECO:0007669"/>
    <property type="project" value="UniProtKB-KW"/>
</dbReference>
<accession>A0A419T4N2</accession>
<keyword evidence="2" id="KW-0489">Methyltransferase</keyword>
<dbReference type="EC" id="2.1.1.72" evidence="1"/>
<dbReference type="InterPro" id="IPR002052">
    <property type="entry name" value="DNA_methylase_N6_adenine_CS"/>
</dbReference>
<evidence type="ECO:0000313" key="10">
    <source>
        <dbReference type="Proteomes" id="UP000284177"/>
    </source>
</evidence>
<dbReference type="GO" id="GO:0009307">
    <property type="term" value="P:DNA restriction-modification system"/>
    <property type="evidence" value="ECO:0007669"/>
    <property type="project" value="UniProtKB-KW"/>
</dbReference>
<dbReference type="GO" id="GO:0009007">
    <property type="term" value="F:site-specific DNA-methyltransferase (adenine-specific) activity"/>
    <property type="evidence" value="ECO:0007669"/>
    <property type="project" value="UniProtKB-EC"/>
</dbReference>
<evidence type="ECO:0000256" key="7">
    <source>
        <dbReference type="ARBA" id="ARBA00047942"/>
    </source>
</evidence>
<dbReference type="RefSeq" id="WP_120168495.1">
    <property type="nucleotide sequence ID" value="NZ_MCIB01000011.1"/>
</dbReference>
<keyword evidence="3" id="KW-0808">Transferase</keyword>
<dbReference type="PRINTS" id="PR00507">
    <property type="entry name" value="N12N6MTFRASE"/>
</dbReference>
<dbReference type="InterPro" id="IPR029063">
    <property type="entry name" value="SAM-dependent_MTases_sf"/>
</dbReference>
<dbReference type="InterPro" id="IPR011639">
    <property type="entry name" value="MethylTrfase_TaqI-like_dom"/>
</dbReference>
<dbReference type="PROSITE" id="PS00092">
    <property type="entry name" value="N6_MTASE"/>
    <property type="match status" value="1"/>
</dbReference>